<dbReference type="EMBL" id="UINC01069622">
    <property type="protein sequence ID" value="SVC03137.1"/>
    <property type="molecule type" value="Genomic_DNA"/>
</dbReference>
<sequence>MRRLILWTATALLALSRTIEAADPLFENRTPVGFNPADSTIVQDFVSGNDVSIRVDLNQAA</sequence>
<feature type="non-terminal residue" evidence="1">
    <location>
        <position position="61"/>
    </location>
</feature>
<name>A0A382IVF7_9ZZZZ</name>
<reference evidence="1" key="1">
    <citation type="submission" date="2018-05" db="EMBL/GenBank/DDBJ databases">
        <authorList>
            <person name="Lanie J.A."/>
            <person name="Ng W.-L."/>
            <person name="Kazmierczak K.M."/>
            <person name="Andrzejewski T.M."/>
            <person name="Davidsen T.M."/>
            <person name="Wayne K.J."/>
            <person name="Tettelin H."/>
            <person name="Glass J.I."/>
            <person name="Rusch D."/>
            <person name="Podicherti R."/>
            <person name="Tsui H.-C.T."/>
            <person name="Winkler M.E."/>
        </authorList>
    </citation>
    <scope>NUCLEOTIDE SEQUENCE</scope>
</reference>
<evidence type="ECO:0000313" key="1">
    <source>
        <dbReference type="EMBL" id="SVC03137.1"/>
    </source>
</evidence>
<gene>
    <name evidence="1" type="ORF">METZ01_LOCUS255991</name>
</gene>
<proteinExistence type="predicted"/>
<protein>
    <submittedName>
        <fullName evidence="1">Uncharacterized protein</fullName>
    </submittedName>
</protein>
<accession>A0A382IVF7</accession>
<organism evidence="1">
    <name type="scientific">marine metagenome</name>
    <dbReference type="NCBI Taxonomy" id="408172"/>
    <lineage>
        <taxon>unclassified sequences</taxon>
        <taxon>metagenomes</taxon>
        <taxon>ecological metagenomes</taxon>
    </lineage>
</organism>
<dbReference type="AlphaFoldDB" id="A0A382IVF7"/>